<dbReference type="Pfam" id="PF00550">
    <property type="entry name" value="PP-binding"/>
    <property type="match status" value="2"/>
</dbReference>
<keyword evidence="5" id="KW-0521">NADP</keyword>
<dbReference type="Proteomes" id="UP001610335">
    <property type="component" value="Unassembled WGS sequence"/>
</dbReference>
<dbReference type="InterPro" id="IPR032088">
    <property type="entry name" value="SAT"/>
</dbReference>
<proteinExistence type="predicted"/>
<dbReference type="Pfam" id="PF00698">
    <property type="entry name" value="Acyl_transf_1"/>
    <property type="match status" value="1"/>
</dbReference>
<dbReference type="InterPro" id="IPR009081">
    <property type="entry name" value="PP-bd_ACP"/>
</dbReference>
<dbReference type="SMART" id="SM00825">
    <property type="entry name" value="PKS_KS"/>
    <property type="match status" value="1"/>
</dbReference>
<evidence type="ECO:0000313" key="14">
    <source>
        <dbReference type="Proteomes" id="UP001610335"/>
    </source>
</evidence>
<keyword evidence="4" id="KW-0808">Transferase</keyword>
<dbReference type="InterPro" id="IPR016035">
    <property type="entry name" value="Acyl_Trfase/lysoPLipase"/>
</dbReference>
<dbReference type="InterPro" id="IPR036291">
    <property type="entry name" value="NAD(P)-bd_dom_sf"/>
</dbReference>
<dbReference type="InterPro" id="IPR050444">
    <property type="entry name" value="Polyketide_Synthase"/>
</dbReference>
<dbReference type="SUPFAM" id="SSF53901">
    <property type="entry name" value="Thiolase-like"/>
    <property type="match status" value="1"/>
</dbReference>
<evidence type="ECO:0000256" key="4">
    <source>
        <dbReference type="ARBA" id="ARBA00022679"/>
    </source>
</evidence>
<feature type="active site" description="Proton donor; for dehydratase activity" evidence="8">
    <location>
        <position position="1513"/>
    </location>
</feature>
<dbReference type="InterPro" id="IPR013120">
    <property type="entry name" value="FAR_NAD-bd"/>
</dbReference>
<evidence type="ECO:0000256" key="3">
    <source>
        <dbReference type="ARBA" id="ARBA00022553"/>
    </source>
</evidence>
<dbReference type="SMART" id="SM00823">
    <property type="entry name" value="PKS_PP"/>
    <property type="match status" value="2"/>
</dbReference>
<reference evidence="13 14" key="1">
    <citation type="submission" date="2024-07" db="EMBL/GenBank/DDBJ databases">
        <title>Section-level genome sequencing and comparative genomics of Aspergillus sections Usti and Cavernicolus.</title>
        <authorList>
            <consortium name="Lawrence Berkeley National Laboratory"/>
            <person name="Nybo J.L."/>
            <person name="Vesth T.C."/>
            <person name="Theobald S."/>
            <person name="Frisvad J.C."/>
            <person name="Larsen T.O."/>
            <person name="Kjaerboelling I."/>
            <person name="Rothschild-Mancinelli K."/>
            <person name="Lyhne E.K."/>
            <person name="Kogle M.E."/>
            <person name="Barry K."/>
            <person name="Clum A."/>
            <person name="Na H."/>
            <person name="Ledsgaard L."/>
            <person name="Lin J."/>
            <person name="Lipzen A."/>
            <person name="Kuo A."/>
            <person name="Riley R."/>
            <person name="Mondo S."/>
            <person name="LaButti K."/>
            <person name="Haridas S."/>
            <person name="Pangalinan J."/>
            <person name="Salamov A.A."/>
            <person name="Simmons B.A."/>
            <person name="Magnuson J.K."/>
            <person name="Chen J."/>
            <person name="Drula E."/>
            <person name="Henrissat B."/>
            <person name="Wiebenga A."/>
            <person name="Lubbers R.J."/>
            <person name="Gomes A.C."/>
            <person name="Makela M.R."/>
            <person name="Stajich J."/>
            <person name="Grigoriev I.V."/>
            <person name="Mortensen U.H."/>
            <person name="De vries R.P."/>
            <person name="Baker S.E."/>
            <person name="Andersen M.R."/>
        </authorList>
    </citation>
    <scope>NUCLEOTIDE SEQUENCE [LARGE SCALE GENOMIC DNA]</scope>
    <source>
        <strain evidence="13 14">CBS 600.67</strain>
    </source>
</reference>
<dbReference type="CDD" id="cd00833">
    <property type="entry name" value="PKS"/>
    <property type="match status" value="1"/>
</dbReference>
<evidence type="ECO:0000256" key="1">
    <source>
        <dbReference type="ARBA" id="ARBA00005179"/>
    </source>
</evidence>
<dbReference type="InterPro" id="IPR036736">
    <property type="entry name" value="ACP-like_sf"/>
</dbReference>
<dbReference type="Pfam" id="PF08242">
    <property type="entry name" value="Methyltransf_12"/>
    <property type="match status" value="1"/>
</dbReference>
<dbReference type="SUPFAM" id="SSF47336">
    <property type="entry name" value="ACP-like"/>
    <property type="match status" value="2"/>
</dbReference>
<feature type="region of interest" description="C-terminal hotdog fold" evidence="8">
    <location>
        <begin position="1457"/>
        <end position="1605"/>
    </location>
</feature>
<dbReference type="PANTHER" id="PTHR45681:SF6">
    <property type="entry name" value="POLYKETIDE SYNTHASE 37"/>
    <property type="match status" value="1"/>
</dbReference>
<feature type="region of interest" description="Disordered" evidence="9">
    <location>
        <begin position="1855"/>
        <end position="1875"/>
    </location>
</feature>
<dbReference type="InterPro" id="IPR029063">
    <property type="entry name" value="SAM-dependent_MTases_sf"/>
</dbReference>
<comment type="pathway">
    <text evidence="1">Secondary metabolite biosynthesis.</text>
</comment>
<feature type="region of interest" description="Disordered" evidence="9">
    <location>
        <begin position="1737"/>
        <end position="1778"/>
    </location>
</feature>
<dbReference type="SMART" id="SM00827">
    <property type="entry name" value="PKS_AT"/>
    <property type="match status" value="1"/>
</dbReference>
<dbReference type="PROSITE" id="PS00012">
    <property type="entry name" value="PHOSPHOPANTETHEINE"/>
    <property type="match status" value="1"/>
</dbReference>
<dbReference type="PROSITE" id="PS50075">
    <property type="entry name" value="CARRIER"/>
    <property type="match status" value="2"/>
</dbReference>
<evidence type="ECO:0000313" key="13">
    <source>
        <dbReference type="EMBL" id="KAL2813938.1"/>
    </source>
</evidence>
<dbReference type="Gene3D" id="3.30.70.3290">
    <property type="match status" value="1"/>
</dbReference>
<feature type="domain" description="Carrier" evidence="10">
    <location>
        <begin position="1779"/>
        <end position="1853"/>
    </location>
</feature>
<gene>
    <name evidence="13" type="ORF">BDW59DRAFT_167334</name>
</gene>
<dbReference type="InterPro" id="IPR013217">
    <property type="entry name" value="Methyltransf_12"/>
</dbReference>
<dbReference type="Gene3D" id="3.40.47.10">
    <property type="match status" value="1"/>
</dbReference>
<keyword evidence="2" id="KW-0596">Phosphopantetheine</keyword>
<dbReference type="PROSITE" id="PS52004">
    <property type="entry name" value="KS3_2"/>
    <property type="match status" value="1"/>
</dbReference>
<evidence type="ECO:0000256" key="7">
    <source>
        <dbReference type="ARBA" id="ARBA00023315"/>
    </source>
</evidence>
<dbReference type="SUPFAM" id="SSF52151">
    <property type="entry name" value="FabD/lysophospholipase-like"/>
    <property type="match status" value="1"/>
</dbReference>
<dbReference type="InterPro" id="IPR042104">
    <property type="entry name" value="PKS_dehydratase_sf"/>
</dbReference>
<dbReference type="CDD" id="cd02440">
    <property type="entry name" value="AdoMet_MTases"/>
    <property type="match status" value="1"/>
</dbReference>
<dbReference type="Gene3D" id="1.10.1200.10">
    <property type="entry name" value="ACP-like"/>
    <property type="match status" value="2"/>
</dbReference>
<keyword evidence="3" id="KW-0597">Phosphoprotein</keyword>
<dbReference type="InterPro" id="IPR016036">
    <property type="entry name" value="Malonyl_transacylase_ACP-bd"/>
</dbReference>
<dbReference type="InterPro" id="IPR001227">
    <property type="entry name" value="Ac_transferase_dom_sf"/>
</dbReference>
<evidence type="ECO:0000256" key="2">
    <source>
        <dbReference type="ARBA" id="ARBA00022450"/>
    </source>
</evidence>
<dbReference type="EMBL" id="JBFXLS010000134">
    <property type="protein sequence ID" value="KAL2813938.1"/>
    <property type="molecule type" value="Genomic_DNA"/>
</dbReference>
<feature type="active site" description="Proton acceptor; for dehydratase activity" evidence="8">
    <location>
        <position position="1329"/>
    </location>
</feature>
<feature type="region of interest" description="N-terminal hotdog fold" evidence="8">
    <location>
        <begin position="1294"/>
        <end position="1429"/>
    </location>
</feature>
<dbReference type="Pfam" id="PF07993">
    <property type="entry name" value="NAD_binding_4"/>
    <property type="match status" value="1"/>
</dbReference>
<dbReference type="SUPFAM" id="SSF53335">
    <property type="entry name" value="S-adenosyl-L-methionine-dependent methyltransferases"/>
    <property type="match status" value="1"/>
</dbReference>
<evidence type="ECO:0008006" key="15">
    <source>
        <dbReference type="Google" id="ProtNLM"/>
    </source>
</evidence>
<feature type="domain" description="Ketosynthase family 3 (KS3)" evidence="11">
    <location>
        <begin position="385"/>
        <end position="801"/>
    </location>
</feature>
<evidence type="ECO:0000259" key="11">
    <source>
        <dbReference type="PROSITE" id="PS52004"/>
    </source>
</evidence>
<organism evidence="13 14">
    <name type="scientific">Aspergillus cavernicola</name>
    <dbReference type="NCBI Taxonomy" id="176166"/>
    <lineage>
        <taxon>Eukaryota</taxon>
        <taxon>Fungi</taxon>
        <taxon>Dikarya</taxon>
        <taxon>Ascomycota</taxon>
        <taxon>Pezizomycotina</taxon>
        <taxon>Eurotiomycetes</taxon>
        <taxon>Eurotiomycetidae</taxon>
        <taxon>Eurotiales</taxon>
        <taxon>Aspergillaceae</taxon>
        <taxon>Aspergillus</taxon>
        <taxon>Aspergillus subgen. Nidulantes</taxon>
    </lineage>
</organism>
<evidence type="ECO:0000259" key="10">
    <source>
        <dbReference type="PROSITE" id="PS50075"/>
    </source>
</evidence>
<sequence length="2684" mass="293851">MEGKTILLFGPQALSFREDSLHQLRETIREEDGNGWVADVVAELPAYWKRFAEKLPKLRAIAGEKLLGDLNVWLKTGQAITAAGQLPNILLSPLVVITQLTQYSKYLTLSSDGSSDQDRYSAVDGVTAETVGFCTGLLSALAVSSAANRAQFQQYASAAVRLAALIGGLVDTEDLIGQHKESTSFATVWNSEASRAEMTRILEQFSEAYISVQYDTGRATVTTAASTASTLQSQLRAAGIIATEVGLRGRFHYEQYKDDVEFLTAFCDTDPALHFSDADRLVRPSRGNGGKYIAEGKLHQIAASIILLEQSHWYQTFAAVHADHLHDKAARVICFGPERCVPPSLLRGIGSQLIYMADPEDTKARLAAGITKPRSFLRYPQGYSENDIAVVGYSCKVAGADSVEEFWQLLCEGKSQHVEVPQERVKFESQWRETDSKRKWFGNFMRDPDAYDHRFFRKSPREATSQDPQQRLMMQIAYQAVEQSGYWNAPSIDQNVGCYIGVCATDYENNIACYPANAFSATGNLRSFIAGKISHYFGWTGPGLTIDTACSASAVAIHQACRAILGGDCTAALAGGVSVMTNPLWFQNLAGASFLSPTGACKPFDAKADGYCRGEGVAAVFLKKMSQAVADGDVIHGCIKATAVNQNENCTPIFVPNTPSLSGLFEKVTHEAGLQPNQITVVEAHGTGTPVGDPAEYESVLRVLGGPRRTDNLAIGSVKGLIGHTEATSGVMALIKILLMIEEGKIPPQASFETMNPHIKASATDHMEIVTRLKPWEVEYKAALINNYGASGSNASLVVGQPTQHAGAGRSPIHSAGVQHPFWLTGFNEKSIRDYAIKLRQFLQSKVVSHRNLSVANLSFNVSRQSNRTLDKALIFSAASLQEVEEKLAGFIDKNSSLEPVSIEKPARPVVLCFGGQISTFIGLDRKVYDSVRVLRRHLDYCNSTLIDLGRPSIYPKIFQASPISDTVELQAMLFAIQYSVAKTWIDCGVPVAAVVGHSFGELTALCISGVLSPRVALRVITARAQLVRDRWGSDSGSMMAVEGDLGMVQDLLREANKSLPDDANESPAVIACYNGPRSFTLAGSTTAIDAVVETVSKSPVYSSMRTKRLTVTNAFHSPLVAPLLSELEALGEDIIFNKPSIPWERATESKTTEPLSSTFFAQHMRNPVYFDHAVQRLTQQFPSCIFLEAGSSSTITSMASRALGAPASSHFQAVTITGDNGLKNITDISINLWKNGVNTAFWAHHPDQTYEYAPLLLPPYQFEKSRHWLDLKTAPAALPSTDTKPAAPAEEIPKGLFTFVGYQDDKQHWARFRINTMTKKYEDFISGHLIVQTAPICPATLEVDMAIEALNSLRPDFVTSNLLPQIHNVDNHAPICINPAQSVWLDLKMAKNDTSGHTWEFQLVSTGAKSTAGTVNVTGTIKMCSASDPKAHAEFARFERFVAYQRCLDVLDGPGADEIMQGRSIYKMFAEIVDYGEEYRGLQRLVGKGNESAGRVVKKYTGETWLDTHLSDCFSQVGGIWVNCMTDRSPNDMYIANGFEQWIRSPKVHGDYVRPETWDVYALHQRASDKAFVTDIFIFDPLKGTLVEVILGINYAKVAKLSMSKILSRLTVGGTQNTAAPSQPARINAPAPVAAPTQVSKAPKTPKAPKPKKASKSSGAGEVTESIRAVLADLSGLEIAEIGDEVELANIGIDSLMGMEMAKELETKFKCSLPEDQLVEVTTFKSLVECVQSALGPVAVEESDDEDEDEDEDDEKTTFDSPGTKTPVDSATSVSDEGSNRVELIPYLADFLGVEEDEIPTGTLLRDLGVDSLLSTELVADMAGKFDVHLPEDMVIEELTVNELDAKINGAKEAPKPAAPAAITPLAQPSPTSDASNLNLPASTVLESFGAIKMLTDQYIADFGCADYMDVINPKQVQMCIALIVDAFEQLGCPLRTARPGQVLGRIPYLPQHGHLADYLYMVLERDARLIDIQGDSITRTAISPPTKSSQELLQGLIKAYPNHNYANKLTYFTGSRLVDVLQGKSDGIKLIFGTEEGRDLVSGLYGDSMLNALSYKMMEDFLKKLIAKLPTNQGPLKILEMGAGTGGTTKLLVPVLASLNVPVEYTYTDLSPSFTAAARKRFKPYPFMKFRVHDIEKAPADDLLNSQHLVIASNAVHATHSLLQSLTNIRKALRPDGFLMMLEMTQTLVWIDVIFGLLEGWWLFDDGRRHAIAHQDRWETDLHAAGFGHVDYTDGHRPEVEIQRIIVAMASHPARDRLPIPVKPAPPLQLTDTTARQAAVEQYIHRSTQGFQAPVPSGQVSPASSGHSVLITGATGSLGSHLVEYFARRPDIDTVVCLNRHGSGSEPGPRQREALDSRGIPVDQALLSKIKVFETDTSKPNLGLSTETYNNLVQTVTHMLHNAWPMSGKRPVKGFEAQFQVMRNLIDFAREISCQRTAGFQVGFQFISSIATVGHYPLRTGRPNVPEERVTIDSVLPNGYGDAKFVCERMLDETLHKYPQHFRPMAVRLGQVAGSKTSGYWNPLEHLSFLVKSAQTLKAFPAFDGLLSWTPVNDVAATLGELLLAANQPYPIYHIDNPVRQPWREMIPILTDALNIPPQNVIPFADWVQRVRTFPGSTELDNPAAKLIEFLDGNFERMSCGGLLLDTDKSREHSPTLAGVGPVSEEVARKYIQAWKTMKFLH</sequence>
<dbReference type="Pfam" id="PF18558">
    <property type="entry name" value="HTH_51"/>
    <property type="match status" value="1"/>
</dbReference>
<dbReference type="Pfam" id="PF00109">
    <property type="entry name" value="ketoacyl-synt"/>
    <property type="match status" value="1"/>
</dbReference>
<feature type="domain" description="PKS/mFAS DH" evidence="12">
    <location>
        <begin position="1294"/>
        <end position="1605"/>
    </location>
</feature>
<keyword evidence="14" id="KW-1185">Reference proteome</keyword>
<dbReference type="InterPro" id="IPR014043">
    <property type="entry name" value="Acyl_transferase_dom"/>
</dbReference>
<dbReference type="InterPro" id="IPR006162">
    <property type="entry name" value="Ppantetheine_attach_site"/>
</dbReference>
<feature type="compositionally biased region" description="Polar residues" evidence="9">
    <location>
        <begin position="1760"/>
        <end position="1778"/>
    </location>
</feature>
<dbReference type="Gene3D" id="3.40.50.150">
    <property type="entry name" value="Vaccinia Virus protein VP39"/>
    <property type="match status" value="1"/>
</dbReference>
<dbReference type="InterPro" id="IPR014030">
    <property type="entry name" value="Ketoacyl_synth_N"/>
</dbReference>
<evidence type="ECO:0000256" key="8">
    <source>
        <dbReference type="PROSITE-ProRule" id="PRU01363"/>
    </source>
</evidence>
<feature type="region of interest" description="Disordered" evidence="9">
    <location>
        <begin position="1616"/>
        <end position="1662"/>
    </location>
</feature>
<dbReference type="SUPFAM" id="SSF51735">
    <property type="entry name" value="NAD(P)-binding Rossmann-fold domains"/>
    <property type="match status" value="1"/>
</dbReference>
<protein>
    <recommendedName>
        <fullName evidence="15">Polyketide synthase</fullName>
    </recommendedName>
</protein>
<keyword evidence="7" id="KW-0012">Acyltransferase</keyword>
<evidence type="ECO:0000259" key="12">
    <source>
        <dbReference type="PROSITE" id="PS52019"/>
    </source>
</evidence>
<evidence type="ECO:0000256" key="5">
    <source>
        <dbReference type="ARBA" id="ARBA00022857"/>
    </source>
</evidence>
<feature type="domain" description="Carrier" evidence="10">
    <location>
        <begin position="1659"/>
        <end position="1736"/>
    </location>
</feature>
<dbReference type="PROSITE" id="PS52019">
    <property type="entry name" value="PKS_MFAS_DH"/>
    <property type="match status" value="1"/>
</dbReference>
<dbReference type="InterPro" id="IPR020806">
    <property type="entry name" value="PKS_PP-bd"/>
</dbReference>
<feature type="compositionally biased region" description="Acidic residues" evidence="9">
    <location>
        <begin position="1742"/>
        <end position="1756"/>
    </location>
</feature>
<feature type="compositionally biased region" description="Low complexity" evidence="9">
    <location>
        <begin position="1860"/>
        <end position="1870"/>
    </location>
</feature>
<dbReference type="Pfam" id="PF02801">
    <property type="entry name" value="Ketoacyl-synt_C"/>
    <property type="match status" value="1"/>
</dbReference>
<dbReference type="InterPro" id="IPR020841">
    <property type="entry name" value="PKS_Beta-ketoAc_synthase_dom"/>
</dbReference>
<dbReference type="SUPFAM" id="SSF55048">
    <property type="entry name" value="Probable ACP-binding domain of malonyl-CoA ACP transacylase"/>
    <property type="match status" value="1"/>
</dbReference>
<keyword evidence="6" id="KW-0511">Multifunctional enzyme</keyword>
<dbReference type="InterPro" id="IPR041068">
    <property type="entry name" value="HTH_51"/>
</dbReference>
<dbReference type="Gene3D" id="3.40.366.10">
    <property type="entry name" value="Malonyl-Coenzyme A Acyl Carrier Protein, domain 2"/>
    <property type="match status" value="2"/>
</dbReference>
<comment type="caution">
    <text evidence="13">The sequence shown here is derived from an EMBL/GenBank/DDBJ whole genome shotgun (WGS) entry which is preliminary data.</text>
</comment>
<dbReference type="Gene3D" id="3.10.129.110">
    <property type="entry name" value="Polyketide synthase dehydratase"/>
    <property type="match status" value="1"/>
</dbReference>
<name>A0ABR4HEM6_9EURO</name>
<evidence type="ECO:0000256" key="6">
    <source>
        <dbReference type="ARBA" id="ARBA00023268"/>
    </source>
</evidence>
<dbReference type="Pfam" id="PF16073">
    <property type="entry name" value="SAT"/>
    <property type="match status" value="1"/>
</dbReference>
<dbReference type="InterPro" id="IPR016039">
    <property type="entry name" value="Thiolase-like"/>
</dbReference>
<dbReference type="PANTHER" id="PTHR45681">
    <property type="entry name" value="POLYKETIDE SYNTHASE 44-RELATED"/>
    <property type="match status" value="1"/>
</dbReference>
<accession>A0ABR4HEM6</accession>
<dbReference type="InterPro" id="IPR014031">
    <property type="entry name" value="Ketoacyl_synth_C"/>
</dbReference>
<dbReference type="Gene3D" id="3.40.50.720">
    <property type="entry name" value="NAD(P)-binding Rossmann-like Domain"/>
    <property type="match status" value="1"/>
</dbReference>
<dbReference type="InterPro" id="IPR049900">
    <property type="entry name" value="PKS_mFAS_DH"/>
</dbReference>
<evidence type="ECO:0000256" key="9">
    <source>
        <dbReference type="SAM" id="MobiDB-lite"/>
    </source>
</evidence>